<sequence length="284" mass="33283">MAKEKEEQKKEKPSSSLSFLKEISFPFNTTFLIVNAIFLVTSAFWFVTVSTLHYKTDECNRFLTTPGIFVSFALLAMTLTGFYAAYYKSDCLFRIHFFIFFLWMFVVVAKAVFVYCLHHETNPRLFPGTKIHEFRFEDYSGWVRRLVIKEDEWYRTRRCLVKDNVCNTLFSNQNMPASEFYQMNLTPLQSGCCKPPLSCGFKYEKPNLWKVSRYYNNLEEDCKTWNNSANTLCFDCYSCKAVIIADLHNNSFSLTINILHIIFSLSIGIVGWFAWLRSLRATQN</sequence>
<keyword evidence="5 6" id="KW-0472">Membrane</keyword>
<gene>
    <name evidence="7" type="ORF">EUTSA_v10005339mg</name>
</gene>
<keyword evidence="3 6" id="KW-0812">Transmembrane</keyword>
<dbReference type="EMBL" id="KI517748">
    <property type="protein sequence ID" value="ESQ32954.1"/>
    <property type="molecule type" value="Genomic_DNA"/>
</dbReference>
<comment type="similarity">
    <text evidence="2">Belongs to the tetraspanin (TM4SF) family.</text>
</comment>
<dbReference type="GO" id="GO:0048527">
    <property type="term" value="P:lateral root development"/>
    <property type="evidence" value="ECO:0007669"/>
    <property type="project" value="EnsemblPlants"/>
</dbReference>
<accession>V4KNR0</accession>
<dbReference type="OrthoDB" id="1021705at2759"/>
<feature type="transmembrane region" description="Helical" evidence="6">
    <location>
        <begin position="258"/>
        <end position="276"/>
    </location>
</feature>
<reference evidence="7 8" key="1">
    <citation type="journal article" date="2013" name="Front. Plant Sci.">
        <title>The Reference Genome of the Halophytic Plant Eutrema salsugineum.</title>
        <authorList>
            <person name="Yang R."/>
            <person name="Jarvis D.E."/>
            <person name="Chen H."/>
            <person name="Beilstein M.A."/>
            <person name="Grimwood J."/>
            <person name="Jenkins J."/>
            <person name="Shu S."/>
            <person name="Prochnik S."/>
            <person name="Xin M."/>
            <person name="Ma C."/>
            <person name="Schmutz J."/>
            <person name="Wing R.A."/>
            <person name="Mitchell-Olds T."/>
            <person name="Schumaker K.S."/>
            <person name="Wang X."/>
        </authorList>
    </citation>
    <scope>NUCLEOTIDE SEQUENCE [LARGE SCALE GENOMIC DNA]</scope>
</reference>
<evidence type="ECO:0000313" key="8">
    <source>
        <dbReference type="Proteomes" id="UP000030689"/>
    </source>
</evidence>
<feature type="transmembrane region" description="Helical" evidence="6">
    <location>
        <begin position="25"/>
        <end position="47"/>
    </location>
</feature>
<evidence type="ECO:0000256" key="6">
    <source>
        <dbReference type="SAM" id="Phobius"/>
    </source>
</evidence>
<dbReference type="eggNOG" id="ENOG502QQQH">
    <property type="taxonomic scope" value="Eukaryota"/>
</dbReference>
<name>V4KNR0_EUTSA</name>
<dbReference type="InterPro" id="IPR018499">
    <property type="entry name" value="Tetraspanin/Peripherin"/>
</dbReference>
<evidence type="ECO:0000256" key="1">
    <source>
        <dbReference type="ARBA" id="ARBA00004141"/>
    </source>
</evidence>
<evidence type="ECO:0000256" key="2">
    <source>
        <dbReference type="ARBA" id="ARBA00006840"/>
    </source>
</evidence>
<keyword evidence="8" id="KW-1185">Reference proteome</keyword>
<keyword evidence="4 6" id="KW-1133">Transmembrane helix</keyword>
<dbReference type="STRING" id="72664.V4KNR0"/>
<dbReference type="Gramene" id="ESQ32954">
    <property type="protein sequence ID" value="ESQ32954"/>
    <property type="gene ID" value="EUTSA_v10005339mg"/>
</dbReference>
<comment type="subcellular location">
    <subcellularLocation>
        <location evidence="1">Membrane</location>
        <topology evidence="1">Multi-pass membrane protein</topology>
    </subcellularLocation>
</comment>
<evidence type="ECO:0000256" key="5">
    <source>
        <dbReference type="ARBA" id="ARBA00023136"/>
    </source>
</evidence>
<evidence type="ECO:0000256" key="4">
    <source>
        <dbReference type="ARBA" id="ARBA00022989"/>
    </source>
</evidence>
<evidence type="ECO:0000313" key="7">
    <source>
        <dbReference type="EMBL" id="ESQ32954.1"/>
    </source>
</evidence>
<dbReference type="GO" id="GO:0009734">
    <property type="term" value="P:auxin-activated signaling pathway"/>
    <property type="evidence" value="ECO:0007669"/>
    <property type="project" value="InterPro"/>
</dbReference>
<dbReference type="GO" id="GO:0080022">
    <property type="term" value="P:primary root development"/>
    <property type="evidence" value="ECO:0007669"/>
    <property type="project" value="EnsemblPlants"/>
</dbReference>
<proteinExistence type="inferred from homology"/>
<organism evidence="7 8">
    <name type="scientific">Eutrema salsugineum</name>
    <name type="common">Saltwater cress</name>
    <name type="synonym">Sisymbrium salsugineum</name>
    <dbReference type="NCBI Taxonomy" id="72664"/>
    <lineage>
        <taxon>Eukaryota</taxon>
        <taxon>Viridiplantae</taxon>
        <taxon>Streptophyta</taxon>
        <taxon>Embryophyta</taxon>
        <taxon>Tracheophyta</taxon>
        <taxon>Spermatophyta</taxon>
        <taxon>Magnoliopsida</taxon>
        <taxon>eudicotyledons</taxon>
        <taxon>Gunneridae</taxon>
        <taxon>Pentapetalae</taxon>
        <taxon>rosids</taxon>
        <taxon>malvids</taxon>
        <taxon>Brassicales</taxon>
        <taxon>Brassicaceae</taxon>
        <taxon>Eutremeae</taxon>
        <taxon>Eutrema</taxon>
    </lineage>
</organism>
<protein>
    <submittedName>
        <fullName evidence="7">Uncharacterized protein</fullName>
    </submittedName>
</protein>
<dbReference type="GO" id="GO:0016020">
    <property type="term" value="C:membrane"/>
    <property type="evidence" value="ECO:0007669"/>
    <property type="project" value="UniProtKB-SubCell"/>
</dbReference>
<dbReference type="OMA" id="SCKAVII"/>
<dbReference type="KEGG" id="eus:EUTSA_v10005339mg"/>
<dbReference type="InterPro" id="IPR044991">
    <property type="entry name" value="TET_plant"/>
</dbReference>
<dbReference type="AlphaFoldDB" id="V4KNR0"/>
<dbReference type="PANTHER" id="PTHR32191">
    <property type="entry name" value="TETRASPANIN-8-RELATED"/>
    <property type="match status" value="1"/>
</dbReference>
<feature type="transmembrane region" description="Helical" evidence="6">
    <location>
        <begin position="67"/>
        <end position="85"/>
    </location>
</feature>
<dbReference type="Proteomes" id="UP000030689">
    <property type="component" value="Unassembled WGS sequence"/>
</dbReference>
<feature type="transmembrane region" description="Helical" evidence="6">
    <location>
        <begin position="97"/>
        <end position="115"/>
    </location>
</feature>
<dbReference type="Pfam" id="PF00335">
    <property type="entry name" value="Tetraspanin"/>
    <property type="match status" value="1"/>
</dbReference>
<evidence type="ECO:0000256" key="3">
    <source>
        <dbReference type="ARBA" id="ARBA00022692"/>
    </source>
</evidence>